<dbReference type="OrthoDB" id="408631at2759"/>
<dbReference type="SUPFAM" id="SSF53474">
    <property type="entry name" value="alpha/beta-Hydrolases"/>
    <property type="match status" value="1"/>
</dbReference>
<gene>
    <name evidence="6" type="ORF">D9758_003443</name>
</gene>
<dbReference type="InterPro" id="IPR050309">
    <property type="entry name" value="Type-B_Carboxylest/Lipase"/>
</dbReference>
<feature type="domain" description="Carboxylesterase type B" evidence="5">
    <location>
        <begin position="207"/>
        <end position="528"/>
    </location>
</feature>
<evidence type="ECO:0000259" key="5">
    <source>
        <dbReference type="Pfam" id="PF00135"/>
    </source>
</evidence>
<dbReference type="InterPro" id="IPR019826">
    <property type="entry name" value="Carboxylesterase_B_AS"/>
</dbReference>
<name>A0A8H5GVS2_9AGAR</name>
<keyword evidence="7" id="KW-1185">Reference proteome</keyword>
<dbReference type="EMBL" id="JAACJM010000007">
    <property type="protein sequence ID" value="KAF5371730.1"/>
    <property type="molecule type" value="Genomic_DNA"/>
</dbReference>
<feature type="signal peptide" evidence="3">
    <location>
        <begin position="1"/>
        <end position="21"/>
    </location>
</feature>
<comment type="similarity">
    <text evidence="1 3">Belongs to the type-B carboxylesterase/lipase family.</text>
</comment>
<sequence length="561" mass="61009">MVSAAVLATAVIYAGLGLVQCAPSPGHQSNVVDLGYARYRGNLSYPNTVAYLGLPYAEPPLGERRFRAPLPLNVARVSGETRGKVIDVSEYPDFCVQQATGGGAGSEDCLKVNVYAPAGAKRGDNLPVLVYIHGGGYRTGNPANWPFDHWIHQSPNVVIVSVYYRLSSFGFLAIPEFSDSSLGDFNVGFQVVFSRLTLARKLAYYRFQDQTLALKWVQENIAAFGGNKKRVTIDGESTGGGSVEFHLVSPGEEGLFSAAIAQSAARPPTPPPEQVQPLFDFFSENAGCGNGTVVEKMKCLRKASVSALARAQALAATDAFDNGYRFFRPVVDGKIITTHPTASLLAGDFIKVPVMVGSTSNETTNTQPTVETGLRNLFPGLDDQDIEEFLEKYPLEDFSSPSQQLQVATGESYLICARAAIGDAYAPVTNVWSYRYNQPNPTGNISLGTGHAAENWMMFEGINTGSNGTGTFTPMTPTETAFAEELIAYWLSFVRSHNPNSHKLHRSPYWEPYVPSRHRRLVLQQGPNGTTNESGSFNEDEPKKEADRCAFVISKADKEQN</sequence>
<proteinExistence type="inferred from homology"/>
<evidence type="ECO:0000256" key="3">
    <source>
        <dbReference type="RuleBase" id="RU361235"/>
    </source>
</evidence>
<dbReference type="PANTHER" id="PTHR11559">
    <property type="entry name" value="CARBOXYLESTERASE"/>
    <property type="match status" value="1"/>
</dbReference>
<feature type="compositionally biased region" description="Polar residues" evidence="4">
    <location>
        <begin position="525"/>
        <end position="537"/>
    </location>
</feature>
<reference evidence="6 7" key="1">
    <citation type="journal article" date="2020" name="ISME J.">
        <title>Uncovering the hidden diversity of litter-decomposition mechanisms in mushroom-forming fungi.</title>
        <authorList>
            <person name="Floudas D."/>
            <person name="Bentzer J."/>
            <person name="Ahren D."/>
            <person name="Johansson T."/>
            <person name="Persson P."/>
            <person name="Tunlid A."/>
        </authorList>
    </citation>
    <scope>NUCLEOTIDE SEQUENCE [LARGE SCALE GENOMIC DNA]</scope>
    <source>
        <strain evidence="6 7">CBS 291.85</strain>
    </source>
</reference>
<dbReference type="PROSITE" id="PS00122">
    <property type="entry name" value="CARBOXYLESTERASE_B_1"/>
    <property type="match status" value="1"/>
</dbReference>
<protein>
    <recommendedName>
        <fullName evidence="3">Carboxylic ester hydrolase</fullName>
        <ecNumber evidence="3">3.1.1.-</ecNumber>
    </recommendedName>
</protein>
<evidence type="ECO:0000256" key="1">
    <source>
        <dbReference type="ARBA" id="ARBA00005964"/>
    </source>
</evidence>
<feature type="region of interest" description="Disordered" evidence="4">
    <location>
        <begin position="524"/>
        <end position="547"/>
    </location>
</feature>
<feature type="chain" id="PRO_5034885835" description="Carboxylic ester hydrolase" evidence="3">
    <location>
        <begin position="22"/>
        <end position="561"/>
    </location>
</feature>
<accession>A0A8H5GVS2</accession>
<evidence type="ECO:0000256" key="2">
    <source>
        <dbReference type="ARBA" id="ARBA00022801"/>
    </source>
</evidence>
<dbReference type="Pfam" id="PF00135">
    <property type="entry name" value="COesterase"/>
    <property type="match status" value="2"/>
</dbReference>
<dbReference type="Gene3D" id="3.40.50.1820">
    <property type="entry name" value="alpha/beta hydrolase"/>
    <property type="match status" value="1"/>
</dbReference>
<dbReference type="InterPro" id="IPR029058">
    <property type="entry name" value="AB_hydrolase_fold"/>
</dbReference>
<dbReference type="EC" id="3.1.1.-" evidence="3"/>
<evidence type="ECO:0000256" key="4">
    <source>
        <dbReference type="SAM" id="MobiDB-lite"/>
    </source>
</evidence>
<evidence type="ECO:0000313" key="7">
    <source>
        <dbReference type="Proteomes" id="UP000559256"/>
    </source>
</evidence>
<keyword evidence="2 3" id="KW-0378">Hydrolase</keyword>
<organism evidence="6 7">
    <name type="scientific">Tetrapyrgos nigripes</name>
    <dbReference type="NCBI Taxonomy" id="182062"/>
    <lineage>
        <taxon>Eukaryota</taxon>
        <taxon>Fungi</taxon>
        <taxon>Dikarya</taxon>
        <taxon>Basidiomycota</taxon>
        <taxon>Agaricomycotina</taxon>
        <taxon>Agaricomycetes</taxon>
        <taxon>Agaricomycetidae</taxon>
        <taxon>Agaricales</taxon>
        <taxon>Marasmiineae</taxon>
        <taxon>Marasmiaceae</taxon>
        <taxon>Tetrapyrgos</taxon>
    </lineage>
</organism>
<evidence type="ECO:0000313" key="6">
    <source>
        <dbReference type="EMBL" id="KAF5371730.1"/>
    </source>
</evidence>
<feature type="domain" description="Carboxylesterase type B" evidence="5">
    <location>
        <begin position="30"/>
        <end position="174"/>
    </location>
</feature>
<dbReference type="AlphaFoldDB" id="A0A8H5GVS2"/>
<dbReference type="Proteomes" id="UP000559256">
    <property type="component" value="Unassembled WGS sequence"/>
</dbReference>
<dbReference type="InterPro" id="IPR002018">
    <property type="entry name" value="CarbesteraseB"/>
</dbReference>
<dbReference type="GO" id="GO:0016787">
    <property type="term" value="F:hydrolase activity"/>
    <property type="evidence" value="ECO:0007669"/>
    <property type="project" value="UniProtKB-KW"/>
</dbReference>
<comment type="caution">
    <text evidence="6">The sequence shown here is derived from an EMBL/GenBank/DDBJ whole genome shotgun (WGS) entry which is preliminary data.</text>
</comment>
<keyword evidence="3" id="KW-0732">Signal</keyword>